<evidence type="ECO:0000256" key="1">
    <source>
        <dbReference type="ARBA" id="ARBA00007435"/>
    </source>
</evidence>
<dbReference type="Pfam" id="PF01541">
    <property type="entry name" value="GIY-YIG"/>
    <property type="match status" value="1"/>
</dbReference>
<organism evidence="3 4">
    <name type="scientific">Anaerobaca lacustris</name>
    <dbReference type="NCBI Taxonomy" id="3044600"/>
    <lineage>
        <taxon>Bacteria</taxon>
        <taxon>Pseudomonadati</taxon>
        <taxon>Planctomycetota</taxon>
        <taxon>Phycisphaerae</taxon>
        <taxon>Sedimentisphaerales</taxon>
        <taxon>Anaerobacaceae</taxon>
        <taxon>Anaerobaca</taxon>
    </lineage>
</organism>
<dbReference type="InterPro" id="IPR035901">
    <property type="entry name" value="GIY-YIG_endonuc_sf"/>
</dbReference>
<gene>
    <name evidence="3" type="ORF">QJ522_01835</name>
</gene>
<dbReference type="AlphaFoldDB" id="A0AAW6TWG8"/>
<dbReference type="PANTHER" id="PTHR34477">
    <property type="entry name" value="UPF0213 PROTEIN YHBQ"/>
    <property type="match status" value="1"/>
</dbReference>
<name>A0AAW6TWG8_9BACT</name>
<dbReference type="SUPFAM" id="SSF82771">
    <property type="entry name" value="GIY-YIG endonuclease"/>
    <property type="match status" value="1"/>
</dbReference>
<comment type="similarity">
    <text evidence="1">Belongs to the UPF0213 family.</text>
</comment>
<evidence type="ECO:0000313" key="4">
    <source>
        <dbReference type="Proteomes" id="UP001431776"/>
    </source>
</evidence>
<reference evidence="3" key="1">
    <citation type="submission" date="2023-05" db="EMBL/GenBank/DDBJ databases">
        <title>Anaerotaeda fermentans gen. nov., sp. nov., a novel anaerobic planctomycete of the new family within the order Sedimentisphaerales isolated from Taman Peninsula, Russia.</title>
        <authorList>
            <person name="Khomyakova M.A."/>
            <person name="Merkel A.Y."/>
            <person name="Slobodkin A.I."/>
        </authorList>
    </citation>
    <scope>NUCLEOTIDE SEQUENCE</scope>
    <source>
        <strain evidence="3">M17dextr</strain>
    </source>
</reference>
<protein>
    <submittedName>
        <fullName evidence="3">GIY-YIG nuclease family protein</fullName>
    </submittedName>
</protein>
<dbReference type="Gene3D" id="3.40.1440.10">
    <property type="entry name" value="GIY-YIG endonuclease"/>
    <property type="match status" value="1"/>
</dbReference>
<proteinExistence type="inferred from homology"/>
<dbReference type="Proteomes" id="UP001431776">
    <property type="component" value="Unassembled WGS sequence"/>
</dbReference>
<sequence>MPMGKVYYVYIASNQSRTLYVGVTNNIRRRITEHKAGEIEGFTRRYHIGTLVYFEPFGDVYAAIRREKQIKHWRREKKLALIATENPDWHDLSEGWF</sequence>
<dbReference type="PANTHER" id="PTHR34477:SF5">
    <property type="entry name" value="BSL5627 PROTEIN"/>
    <property type="match status" value="1"/>
</dbReference>
<comment type="caution">
    <text evidence="3">The sequence shown here is derived from an EMBL/GenBank/DDBJ whole genome shotgun (WGS) entry which is preliminary data.</text>
</comment>
<dbReference type="RefSeq" id="WP_349243180.1">
    <property type="nucleotide sequence ID" value="NZ_JASCXX010000002.1"/>
</dbReference>
<dbReference type="InterPro" id="IPR050190">
    <property type="entry name" value="UPF0213_domain"/>
</dbReference>
<evidence type="ECO:0000259" key="2">
    <source>
        <dbReference type="PROSITE" id="PS50164"/>
    </source>
</evidence>
<evidence type="ECO:0000313" key="3">
    <source>
        <dbReference type="EMBL" id="MDI6447768.1"/>
    </source>
</evidence>
<dbReference type="CDD" id="cd10448">
    <property type="entry name" value="GIY-YIG_unchar_3"/>
    <property type="match status" value="1"/>
</dbReference>
<feature type="domain" description="GIY-YIG" evidence="2">
    <location>
        <begin position="5"/>
        <end position="80"/>
    </location>
</feature>
<accession>A0AAW6TWG8</accession>
<dbReference type="EMBL" id="JASCXX010000002">
    <property type="protein sequence ID" value="MDI6447768.1"/>
    <property type="molecule type" value="Genomic_DNA"/>
</dbReference>
<dbReference type="InterPro" id="IPR000305">
    <property type="entry name" value="GIY-YIG_endonuc"/>
</dbReference>
<keyword evidence="4" id="KW-1185">Reference proteome</keyword>
<dbReference type="PROSITE" id="PS50164">
    <property type="entry name" value="GIY_YIG"/>
    <property type="match status" value="1"/>
</dbReference>